<dbReference type="Proteomes" id="UP000813463">
    <property type="component" value="Chromosome 3"/>
</dbReference>
<feature type="domain" description="NB-ARC" evidence="3">
    <location>
        <begin position="121"/>
        <end position="300"/>
    </location>
</feature>
<dbReference type="Pfam" id="PF23559">
    <property type="entry name" value="WHD_DRP"/>
    <property type="match status" value="1"/>
</dbReference>
<dbReference type="SUPFAM" id="SSF52058">
    <property type="entry name" value="L domain-like"/>
    <property type="match status" value="1"/>
</dbReference>
<keyword evidence="6" id="KW-1185">Reference proteome</keyword>
<dbReference type="InterPro" id="IPR058922">
    <property type="entry name" value="WHD_DRP"/>
</dbReference>
<dbReference type="InterPro" id="IPR032675">
    <property type="entry name" value="LRR_dom_sf"/>
</dbReference>
<dbReference type="Gene3D" id="3.40.50.300">
    <property type="entry name" value="P-loop containing nucleotide triphosphate hydrolases"/>
    <property type="match status" value="1"/>
</dbReference>
<dbReference type="RefSeq" id="XP_021843152.2">
    <property type="nucleotide sequence ID" value="XM_021987460.2"/>
</dbReference>
<keyword evidence="1" id="KW-0677">Repeat</keyword>
<dbReference type="GO" id="GO:0006952">
    <property type="term" value="P:defense response"/>
    <property type="evidence" value="ECO:0007669"/>
    <property type="project" value="UniProtKB-KW"/>
</dbReference>
<dbReference type="InterPro" id="IPR042197">
    <property type="entry name" value="Apaf_helical"/>
</dbReference>
<dbReference type="Pfam" id="PF00931">
    <property type="entry name" value="NB-ARC"/>
    <property type="match status" value="1"/>
</dbReference>
<accession>A0A9R0I610</accession>
<dbReference type="GeneID" id="110783158"/>
<organism evidence="6 7">
    <name type="scientific">Spinacia oleracea</name>
    <name type="common">Spinach</name>
    <dbReference type="NCBI Taxonomy" id="3562"/>
    <lineage>
        <taxon>Eukaryota</taxon>
        <taxon>Viridiplantae</taxon>
        <taxon>Streptophyta</taxon>
        <taxon>Embryophyta</taxon>
        <taxon>Tracheophyta</taxon>
        <taxon>Spermatophyta</taxon>
        <taxon>Magnoliopsida</taxon>
        <taxon>eudicotyledons</taxon>
        <taxon>Gunneridae</taxon>
        <taxon>Pentapetalae</taxon>
        <taxon>Caryophyllales</taxon>
        <taxon>Chenopodiaceae</taxon>
        <taxon>Chenopodioideae</taxon>
        <taxon>Anserineae</taxon>
        <taxon>Spinacia</taxon>
    </lineage>
</organism>
<protein>
    <submittedName>
        <fullName evidence="7">Disease resistance protein RGA1</fullName>
    </submittedName>
</protein>
<evidence type="ECO:0000259" key="3">
    <source>
        <dbReference type="Pfam" id="PF00931"/>
    </source>
</evidence>
<evidence type="ECO:0000256" key="2">
    <source>
        <dbReference type="ARBA" id="ARBA00022821"/>
    </source>
</evidence>
<dbReference type="InterPro" id="IPR055414">
    <property type="entry name" value="LRR_R13L4/SHOC2-like"/>
</dbReference>
<dbReference type="Gene3D" id="1.10.8.430">
    <property type="entry name" value="Helical domain of apoptotic protease-activating factors"/>
    <property type="match status" value="1"/>
</dbReference>
<dbReference type="Pfam" id="PF00560">
    <property type="entry name" value="LRR_1"/>
    <property type="match status" value="1"/>
</dbReference>
<dbReference type="PANTHER" id="PTHR36766:SF40">
    <property type="entry name" value="DISEASE RESISTANCE PROTEIN RGA3"/>
    <property type="match status" value="1"/>
</dbReference>
<dbReference type="GO" id="GO:0043531">
    <property type="term" value="F:ADP binding"/>
    <property type="evidence" value="ECO:0007669"/>
    <property type="project" value="InterPro"/>
</dbReference>
<dbReference type="Gene3D" id="3.80.10.10">
    <property type="entry name" value="Ribonuclease Inhibitor"/>
    <property type="match status" value="3"/>
</dbReference>
<evidence type="ECO:0000256" key="1">
    <source>
        <dbReference type="ARBA" id="ARBA00022737"/>
    </source>
</evidence>
<dbReference type="InterPro" id="IPR027417">
    <property type="entry name" value="P-loop_NTPase"/>
</dbReference>
<reference evidence="7" key="2">
    <citation type="submission" date="2025-08" db="UniProtKB">
        <authorList>
            <consortium name="RefSeq"/>
        </authorList>
    </citation>
    <scope>IDENTIFICATION</scope>
    <source>
        <tissue evidence="7">Leaf</tissue>
    </source>
</reference>
<dbReference type="AlphaFoldDB" id="A0A9R0I610"/>
<name>A0A9R0I610_SPIOL</name>
<reference evidence="6" key="1">
    <citation type="journal article" date="2021" name="Nat. Commun.">
        <title>Genomic analyses provide insights into spinach domestication and the genetic basis of agronomic traits.</title>
        <authorList>
            <person name="Cai X."/>
            <person name="Sun X."/>
            <person name="Xu C."/>
            <person name="Sun H."/>
            <person name="Wang X."/>
            <person name="Ge C."/>
            <person name="Zhang Z."/>
            <person name="Wang Q."/>
            <person name="Fei Z."/>
            <person name="Jiao C."/>
            <person name="Wang Q."/>
        </authorList>
    </citation>
    <scope>NUCLEOTIDE SEQUENCE [LARGE SCALE GENOMIC DNA]</scope>
    <source>
        <strain evidence="6">cv. Varoflay</strain>
    </source>
</reference>
<evidence type="ECO:0000259" key="4">
    <source>
        <dbReference type="Pfam" id="PF23559"/>
    </source>
</evidence>
<dbReference type="SUPFAM" id="SSF52540">
    <property type="entry name" value="P-loop containing nucleoside triphosphate hydrolases"/>
    <property type="match status" value="1"/>
</dbReference>
<feature type="domain" description="Disease resistance protein winged helix" evidence="4">
    <location>
        <begin position="382"/>
        <end position="454"/>
    </location>
</feature>
<evidence type="ECO:0000259" key="5">
    <source>
        <dbReference type="Pfam" id="PF23598"/>
    </source>
</evidence>
<dbReference type="KEGG" id="soe:110783158"/>
<proteinExistence type="predicted"/>
<dbReference type="InterPro" id="IPR002182">
    <property type="entry name" value="NB-ARC"/>
</dbReference>
<dbReference type="Pfam" id="PF23598">
    <property type="entry name" value="LRR_14"/>
    <property type="match status" value="1"/>
</dbReference>
<dbReference type="InterPro" id="IPR001611">
    <property type="entry name" value="Leu-rich_rpt"/>
</dbReference>
<dbReference type="SUPFAM" id="SSF52047">
    <property type="entry name" value="RNI-like"/>
    <property type="match status" value="1"/>
</dbReference>
<evidence type="ECO:0000313" key="7">
    <source>
        <dbReference type="RefSeq" id="XP_021843152.2"/>
    </source>
</evidence>
<gene>
    <name evidence="7" type="primary">LOC110783158</name>
</gene>
<dbReference type="PANTHER" id="PTHR36766">
    <property type="entry name" value="PLANT BROAD-SPECTRUM MILDEW RESISTANCE PROTEIN RPW8"/>
    <property type="match status" value="1"/>
</dbReference>
<sequence length="1015" mass="116055">MSEQYNRAQINTAEKLSCELDRLLDFLDARATRELQKELMGGSNFIKEARLFFSASNQLVARFKDAREVKEIRKKLNSITIDHAQIGRISCFPSPSQTRAWSIQRAATSHDIITDLVIGRDDDKDNIVSMLSEDEDEEALSVVSIFGIGGMGKTTLAWYVYSDERVKCCFDVQFWVPTTQDFDLRKVLENIIASSACGRGIGELPPNVCDMDQLFHHFRRAIGGKKFLLVLDNVWDHECLRQKWIDLRSLLAFGANGSKVLLTTRNKKVVEIMDSSDSYKLGYLNEDHTWLLFQKFAFTQLQDPGVEAIGKEIAKLCPNVPLVIRSIGGLLARKHTIQEWQTFREDQLANFASYGSEIMRTLKLSYDHLDARLKLCVTYCTLFEKGGLFHLEQMINRWVALGYVEPQYRNQSLEEAGEQYMFILCDCGFLKISNHDTAGIRWRFSMENVMYELVLSLAGFKYKVADSKTDKIDERVRHLSIGEEAVGSYWEVPSSVFKIKHLQSLTRGNSFYSGKIKVRNLSICDKLISRFKSLRVLDLNGVGIKELPASLGELTCLRFLDVSSTDIVKLPNSIMKLVNLQSLYLHDSVNLEELPRDMSKLVNLRQFSLGGIDKLTHMPTGLEKLTNLRSLDVFIVSEDVESEANHVVGKLADINQLNNLSGGLCIDVCRQSKYIVSSDISAVNLKMKENLLELFINLNYGTEEDERVLEGLQPHSNVRVLRIKGYGGERLPSWMMDQQLENHLPNLVEIYLKNCKICRYLCSFGRLPRLKLLSLEGLDNVEYIEDDDTSRDNSNCNENIVDPLFPRLRSLMVWRMPKLKGWWRILSSGKQDSKEQLQNHYHLVKWKLAFPKLKSLSVDSVESAITVAKQHLGGLTTVESLFLVNKLVIGEQQEVIPLNSCFPNLRFLYFSHAEELEVLPKSIRDLSTLELEGLSICNCRRLKAIPEWIDCLTSLHTLDLSYCPRLESLPQQISNLPNLKRLMIRECPILTERCKSPDGEYWPFIQHIPRVSIYP</sequence>
<evidence type="ECO:0000313" key="6">
    <source>
        <dbReference type="Proteomes" id="UP000813463"/>
    </source>
</evidence>
<keyword evidence="2" id="KW-0611">Plant defense</keyword>
<dbReference type="PRINTS" id="PR00364">
    <property type="entry name" value="DISEASERSIST"/>
</dbReference>
<feature type="domain" description="Disease resistance R13L4/SHOC-2-like LRR" evidence="5">
    <location>
        <begin position="527"/>
        <end position="816"/>
    </location>
</feature>